<sequence>MFKRIINTVSILIVLSYILVVIYGLYCNVPFKNEFSKDCIVLILYLAFFYLGKACLSDTIKSKKGSKEKKTSKTVIVIGSIFLVSGILLGVATLDNIYKLRIDSSEYKNGDIISVELKVKKITIETNTGGRGASRHVTTEITEIEGTNIRNNEKLEFKHCSFYVSEISQGQVYNVKYLKTTHRILNIQEKK</sequence>
<dbReference type="KEGG" id="crw:CROST_031830"/>
<proteinExistence type="predicted"/>
<evidence type="ECO:0000313" key="1">
    <source>
        <dbReference type="EMBL" id="URZ12461.1"/>
    </source>
</evidence>
<protein>
    <submittedName>
        <fullName evidence="1">Uncharacterized protein</fullName>
    </submittedName>
</protein>
<gene>
    <name evidence="1" type="ORF">CROST_031830</name>
</gene>
<accession>A0A1S8L311</accession>
<keyword evidence="2" id="KW-1185">Reference proteome</keyword>
<dbReference type="RefSeq" id="WP_077832655.1">
    <property type="nucleotide sequence ID" value="NZ_CP096983.1"/>
</dbReference>
<dbReference type="Proteomes" id="UP000190951">
    <property type="component" value="Chromosome"/>
</dbReference>
<evidence type="ECO:0000313" key="2">
    <source>
        <dbReference type="Proteomes" id="UP000190951"/>
    </source>
</evidence>
<organism evidence="1 2">
    <name type="scientific">Clostridium felsineum</name>
    <dbReference type="NCBI Taxonomy" id="36839"/>
    <lineage>
        <taxon>Bacteria</taxon>
        <taxon>Bacillati</taxon>
        <taxon>Bacillota</taxon>
        <taxon>Clostridia</taxon>
        <taxon>Eubacteriales</taxon>
        <taxon>Clostridiaceae</taxon>
        <taxon>Clostridium</taxon>
    </lineage>
</organism>
<dbReference type="AlphaFoldDB" id="A0A1S8L311"/>
<dbReference type="STRING" id="84029.CROST_27560"/>
<dbReference type="EMBL" id="CP096983">
    <property type="protein sequence ID" value="URZ12461.1"/>
    <property type="molecule type" value="Genomic_DNA"/>
</dbReference>
<name>A0A1S8L311_9CLOT</name>
<reference evidence="1 2" key="1">
    <citation type="submission" date="2022-04" db="EMBL/GenBank/DDBJ databases">
        <title>Genome sequence of C. roseum typestrain.</title>
        <authorList>
            <person name="Poehlein A."/>
            <person name="Schoch T."/>
            <person name="Duerre P."/>
            <person name="Daniel R."/>
        </authorList>
    </citation>
    <scope>NUCLEOTIDE SEQUENCE [LARGE SCALE GENOMIC DNA]</scope>
    <source>
        <strain evidence="1 2">DSM 7320</strain>
    </source>
</reference>